<organism evidence="1 2">
    <name type="scientific">Brachyspira murdochii</name>
    <dbReference type="NCBI Taxonomy" id="84378"/>
    <lineage>
        <taxon>Bacteria</taxon>
        <taxon>Pseudomonadati</taxon>
        <taxon>Spirochaetota</taxon>
        <taxon>Spirochaetia</taxon>
        <taxon>Brachyspirales</taxon>
        <taxon>Brachyspiraceae</taxon>
        <taxon>Brachyspira</taxon>
    </lineage>
</organism>
<accession>A0ABX5B625</accession>
<sequence>KILKAKLYNHAVFSFYGNNIPNRIIEMSEYGYTKEKLLNTNAQIFTVSYLPNENKLYFAEAIENVINISKFPKNDFVYIIKDIFSL</sequence>
<protein>
    <submittedName>
        <fullName evidence="1">Uncharacterized protein</fullName>
    </submittedName>
</protein>
<keyword evidence="2" id="KW-1185">Reference proteome</keyword>
<name>A0ABX5B625_9SPIR</name>
<reference evidence="1 2" key="1">
    <citation type="submission" date="2014-04" db="EMBL/GenBank/DDBJ databases">
        <title>Whole genome sequence of 'Brachyspira hampsonii' D13-03603F2.</title>
        <authorList>
            <person name="Patterson A.H."/>
            <person name="Chaban B."/>
            <person name="Fernando C."/>
            <person name="Harding J.C."/>
            <person name="Hill J.E."/>
        </authorList>
    </citation>
    <scope>NUCLEOTIDE SEQUENCE [LARGE SCALE GENOMIC DNA]</scope>
    <source>
        <strain evidence="1 2">D13-03603F2</strain>
    </source>
</reference>
<comment type="caution">
    <text evidence="1">The sequence shown here is derived from an EMBL/GenBank/DDBJ whole genome shotgun (WGS) entry which is preliminary data.</text>
</comment>
<gene>
    <name evidence="1" type="ORF">DJ52_08885</name>
</gene>
<evidence type="ECO:0000313" key="1">
    <source>
        <dbReference type="EMBL" id="PPS21757.1"/>
    </source>
</evidence>
<proteinExistence type="predicted"/>
<evidence type="ECO:0000313" key="2">
    <source>
        <dbReference type="Proteomes" id="UP000238924"/>
    </source>
</evidence>
<dbReference type="EMBL" id="JJMJ01000142">
    <property type="protein sequence ID" value="PPS21757.1"/>
    <property type="molecule type" value="Genomic_DNA"/>
</dbReference>
<dbReference type="Proteomes" id="UP000238924">
    <property type="component" value="Unassembled WGS sequence"/>
</dbReference>
<feature type="non-terminal residue" evidence="1">
    <location>
        <position position="1"/>
    </location>
</feature>